<reference evidence="2" key="1">
    <citation type="submission" date="2016-11" db="EMBL/GenBank/DDBJ databases">
        <authorList>
            <person name="Varghese N."/>
            <person name="Submissions S."/>
        </authorList>
    </citation>
    <scope>NUCLEOTIDE SEQUENCE [LARGE SCALE GENOMIC DNA]</scope>
    <source>
        <strain evidence="2">DSM 22212</strain>
    </source>
</reference>
<protein>
    <submittedName>
        <fullName evidence="1">Putative glutamine amidotransferase</fullName>
    </submittedName>
</protein>
<dbReference type="GO" id="GO:0033969">
    <property type="term" value="F:gamma-glutamyl-gamma-aminobutyrate hydrolase activity"/>
    <property type="evidence" value="ECO:0007669"/>
    <property type="project" value="TreeGrafter"/>
</dbReference>
<accession>A0A1M6SR24</accession>
<dbReference type="GO" id="GO:0005829">
    <property type="term" value="C:cytosol"/>
    <property type="evidence" value="ECO:0007669"/>
    <property type="project" value="TreeGrafter"/>
</dbReference>
<keyword evidence="2" id="KW-1185">Reference proteome</keyword>
<dbReference type="Gene3D" id="3.40.50.880">
    <property type="match status" value="1"/>
</dbReference>
<sequence length="230" mass="24921">MVQIGLTTAFDGNRQQIDYAYVQALEKAGALPVLLPIIRSQAPARLFARQLDGLVVPGGPAVTDGLIGTLPDDLDPPQPLRTESDRYYLEAFLEAGKPILGICYGMQLLNAVLGGTLYADVQRQRKDVLPHSPKRGGQQHALAITPDTHLARLVGQLTWQVNTRHLQAVATVGQGLRISARAPDGVIEAIESPDGRLVGVQFHPERMGTEGLILFRHLVSQAEKFAARSV</sequence>
<organism evidence="1 2">
    <name type="scientific">Rhodothermus profundi</name>
    <dbReference type="NCBI Taxonomy" id="633813"/>
    <lineage>
        <taxon>Bacteria</taxon>
        <taxon>Pseudomonadati</taxon>
        <taxon>Rhodothermota</taxon>
        <taxon>Rhodothermia</taxon>
        <taxon>Rhodothermales</taxon>
        <taxon>Rhodothermaceae</taxon>
        <taxon>Rhodothermus</taxon>
    </lineage>
</organism>
<dbReference type="PANTHER" id="PTHR43235">
    <property type="entry name" value="GLUTAMINE AMIDOTRANSFERASE PB2B2.05-RELATED"/>
    <property type="match status" value="1"/>
</dbReference>
<dbReference type="AlphaFoldDB" id="A0A1M6SR24"/>
<gene>
    <name evidence="1" type="ORF">SAMN04488087_1193</name>
</gene>
<dbReference type="CDD" id="cd01745">
    <property type="entry name" value="GATase1_2"/>
    <property type="match status" value="1"/>
</dbReference>
<evidence type="ECO:0000313" key="1">
    <source>
        <dbReference type="EMBL" id="SHK47204.1"/>
    </source>
</evidence>
<dbReference type="SUPFAM" id="SSF52317">
    <property type="entry name" value="Class I glutamine amidotransferase-like"/>
    <property type="match status" value="1"/>
</dbReference>
<proteinExistence type="predicted"/>
<dbReference type="InterPro" id="IPR029062">
    <property type="entry name" value="Class_I_gatase-like"/>
</dbReference>
<dbReference type="EMBL" id="FRAU01000003">
    <property type="protein sequence ID" value="SHK47204.1"/>
    <property type="molecule type" value="Genomic_DNA"/>
</dbReference>
<dbReference type="PROSITE" id="PS51273">
    <property type="entry name" value="GATASE_TYPE_1"/>
    <property type="match status" value="1"/>
</dbReference>
<dbReference type="PANTHER" id="PTHR43235:SF1">
    <property type="entry name" value="GLUTAMINE AMIDOTRANSFERASE PB2B2.05-RELATED"/>
    <property type="match status" value="1"/>
</dbReference>
<dbReference type="Proteomes" id="UP000185812">
    <property type="component" value="Unassembled WGS sequence"/>
</dbReference>
<dbReference type="GO" id="GO:0016740">
    <property type="term" value="F:transferase activity"/>
    <property type="evidence" value="ECO:0007669"/>
    <property type="project" value="UniProtKB-KW"/>
</dbReference>
<dbReference type="Pfam" id="PF07722">
    <property type="entry name" value="Peptidase_C26"/>
    <property type="match status" value="1"/>
</dbReference>
<dbReference type="InterPro" id="IPR044668">
    <property type="entry name" value="PuuD-like"/>
</dbReference>
<dbReference type="GO" id="GO:0006598">
    <property type="term" value="P:polyamine catabolic process"/>
    <property type="evidence" value="ECO:0007669"/>
    <property type="project" value="TreeGrafter"/>
</dbReference>
<keyword evidence="1" id="KW-0808">Transferase</keyword>
<keyword evidence="1" id="KW-0315">Glutamine amidotransferase</keyword>
<evidence type="ECO:0000313" key="2">
    <source>
        <dbReference type="Proteomes" id="UP000185812"/>
    </source>
</evidence>
<dbReference type="OrthoDB" id="9804920at2"/>
<dbReference type="RefSeq" id="WP_072715054.1">
    <property type="nucleotide sequence ID" value="NZ_FRAU01000003.1"/>
</dbReference>
<dbReference type="InterPro" id="IPR011697">
    <property type="entry name" value="Peptidase_C26"/>
</dbReference>
<dbReference type="STRING" id="633813.SAMN04488087_1193"/>
<name>A0A1M6SR24_9BACT</name>